<dbReference type="EMBL" id="CADCWF010000183">
    <property type="protein sequence ID" value="CAA9563461.1"/>
    <property type="molecule type" value="Genomic_DNA"/>
</dbReference>
<name>A0A6J4V0E3_9BACT</name>
<feature type="compositionally biased region" description="Low complexity" evidence="1">
    <location>
        <begin position="1"/>
        <end position="15"/>
    </location>
</feature>
<organism evidence="2">
    <name type="scientific">uncultured Thermomicrobiales bacterium</name>
    <dbReference type="NCBI Taxonomy" id="1645740"/>
    <lineage>
        <taxon>Bacteria</taxon>
        <taxon>Pseudomonadati</taxon>
        <taxon>Thermomicrobiota</taxon>
        <taxon>Thermomicrobia</taxon>
        <taxon>Thermomicrobiales</taxon>
        <taxon>environmental samples</taxon>
    </lineage>
</organism>
<proteinExistence type="predicted"/>
<reference evidence="2" key="1">
    <citation type="submission" date="2020-02" db="EMBL/GenBank/DDBJ databases">
        <authorList>
            <person name="Meier V. D."/>
        </authorList>
    </citation>
    <scope>NUCLEOTIDE SEQUENCE</scope>
    <source>
        <strain evidence="2">AVDCRST_MAG59</strain>
    </source>
</reference>
<protein>
    <submittedName>
        <fullName evidence="2">Uncharacterized protein</fullName>
    </submittedName>
</protein>
<accession>A0A6J4V0E3</accession>
<evidence type="ECO:0000256" key="1">
    <source>
        <dbReference type="SAM" id="MobiDB-lite"/>
    </source>
</evidence>
<gene>
    <name evidence="2" type="ORF">AVDCRST_MAG59-2791</name>
</gene>
<feature type="region of interest" description="Disordered" evidence="1">
    <location>
        <begin position="1"/>
        <end position="42"/>
    </location>
</feature>
<sequence length="42" mass="4155">MGPAAQAATAGGAAPTRDRRGTGVGPAGERARDFSPPGRSFK</sequence>
<evidence type="ECO:0000313" key="2">
    <source>
        <dbReference type="EMBL" id="CAA9563461.1"/>
    </source>
</evidence>
<dbReference type="AlphaFoldDB" id="A0A6J4V0E3"/>